<keyword evidence="4" id="KW-1185">Reference proteome</keyword>
<dbReference type="CDD" id="cd00063">
    <property type="entry name" value="FN3"/>
    <property type="match status" value="1"/>
</dbReference>
<protein>
    <submittedName>
        <fullName evidence="3">T9SS type A sorting domain-containing protein</fullName>
    </submittedName>
</protein>
<dbReference type="InterPro" id="IPR013783">
    <property type="entry name" value="Ig-like_fold"/>
</dbReference>
<evidence type="ECO:0000256" key="1">
    <source>
        <dbReference type="SAM" id="SignalP"/>
    </source>
</evidence>
<reference evidence="3" key="1">
    <citation type="submission" date="2023-07" db="EMBL/GenBank/DDBJ databases">
        <authorList>
            <person name="Kim M.K."/>
        </authorList>
    </citation>
    <scope>NUCLEOTIDE SEQUENCE</scope>
    <source>
        <strain evidence="3">ASUV-10-1</strain>
    </source>
</reference>
<feature type="signal peptide" evidence="1">
    <location>
        <begin position="1"/>
        <end position="25"/>
    </location>
</feature>
<dbReference type="RefSeq" id="WP_305006977.1">
    <property type="nucleotide sequence ID" value="NZ_JAUQSY010000008.1"/>
</dbReference>
<evidence type="ECO:0000313" key="3">
    <source>
        <dbReference type="EMBL" id="MDO7875660.1"/>
    </source>
</evidence>
<comment type="caution">
    <text evidence="3">The sequence shown here is derived from an EMBL/GenBank/DDBJ whole genome shotgun (WGS) entry which is preliminary data.</text>
</comment>
<dbReference type="InterPro" id="IPR026444">
    <property type="entry name" value="Secre_tail"/>
</dbReference>
<dbReference type="Pfam" id="PF18962">
    <property type="entry name" value="Por_Secre_tail"/>
    <property type="match status" value="1"/>
</dbReference>
<evidence type="ECO:0000313" key="4">
    <source>
        <dbReference type="Proteomes" id="UP001176429"/>
    </source>
</evidence>
<dbReference type="EMBL" id="JAUQSY010000008">
    <property type="protein sequence ID" value="MDO7875660.1"/>
    <property type="molecule type" value="Genomic_DNA"/>
</dbReference>
<sequence>MTSTSTRFSWLTGLLLGLTTSLAVAQAPVSYFVSSAAPSADNNPSVLRRLQPNGQLATVGTVTNEDGQGVVMNALGYDSADPYHVYGMEVNDNGTVTPPTFYKVSMINASAVAMGTLTPPPTPRTSFPNLGLSFILPQLGDGAPGSRYYLGGATVRYNLFTGAVSDVKFYVGLINLTVAPGTIPAWKQVTMVDAATSTLLTSYISHVASVIADGGPMPTDGIQDWVLDPASGNLISYLGQEQRFFRLSNLNTTTPTAAISTPATPLPTTSSIGYLYRDGSNNVYAMSNATGTMYQLDRLTGSYLRTVAETGLGATQGDAATGPGVPTALPVTLTSFEAKAQTRSVQLSWATATEADVDHFEVQRRSDARTEWQTVGTLPAANFAKGNQYQLTDKAPLAGTSYYRLATIDRDGTVAYSAVRSLTYTGSAAATLTAEAYPNPSTGTFTLALSSPAPAGSTAALRDHLGRTVWQADLSNQQQLAVTLPSLPTGVYLLSTTAAGHTSTQRLSVVGQ</sequence>
<dbReference type="Proteomes" id="UP001176429">
    <property type="component" value="Unassembled WGS sequence"/>
</dbReference>
<dbReference type="InterPro" id="IPR003961">
    <property type="entry name" value="FN3_dom"/>
</dbReference>
<proteinExistence type="predicted"/>
<feature type="chain" id="PRO_5047374506" evidence="1">
    <location>
        <begin position="26"/>
        <end position="512"/>
    </location>
</feature>
<gene>
    <name evidence="3" type="ORF">Q5H93_13025</name>
</gene>
<accession>A0ABT9BBL6</accession>
<feature type="domain" description="Secretion system C-terminal sorting" evidence="2">
    <location>
        <begin position="437"/>
        <end position="508"/>
    </location>
</feature>
<evidence type="ECO:0000259" key="2">
    <source>
        <dbReference type="Pfam" id="PF18962"/>
    </source>
</evidence>
<organism evidence="3 4">
    <name type="scientific">Hymenobacter aranciens</name>
    <dbReference type="NCBI Taxonomy" id="3063996"/>
    <lineage>
        <taxon>Bacteria</taxon>
        <taxon>Pseudomonadati</taxon>
        <taxon>Bacteroidota</taxon>
        <taxon>Cytophagia</taxon>
        <taxon>Cytophagales</taxon>
        <taxon>Hymenobacteraceae</taxon>
        <taxon>Hymenobacter</taxon>
    </lineage>
</organism>
<dbReference type="Gene3D" id="2.60.40.10">
    <property type="entry name" value="Immunoglobulins"/>
    <property type="match status" value="1"/>
</dbReference>
<keyword evidence="1" id="KW-0732">Signal</keyword>
<name>A0ABT9BBL6_9BACT</name>
<dbReference type="NCBIfam" id="TIGR04183">
    <property type="entry name" value="Por_Secre_tail"/>
    <property type="match status" value="1"/>
</dbReference>